<gene>
    <name evidence="1" type="ORF">BJ138DRAFT_208070</name>
</gene>
<protein>
    <submittedName>
        <fullName evidence="1">Uncharacterized protein</fullName>
    </submittedName>
</protein>
<name>A0ACB8AAC0_9AGAM</name>
<accession>A0ACB8AAC0</accession>
<evidence type="ECO:0000313" key="2">
    <source>
        <dbReference type="Proteomes" id="UP000790377"/>
    </source>
</evidence>
<evidence type="ECO:0000313" key="1">
    <source>
        <dbReference type="EMBL" id="KAH7909613.1"/>
    </source>
</evidence>
<organism evidence="1 2">
    <name type="scientific">Hygrophoropsis aurantiaca</name>
    <dbReference type="NCBI Taxonomy" id="72124"/>
    <lineage>
        <taxon>Eukaryota</taxon>
        <taxon>Fungi</taxon>
        <taxon>Dikarya</taxon>
        <taxon>Basidiomycota</taxon>
        <taxon>Agaricomycotina</taxon>
        <taxon>Agaricomycetes</taxon>
        <taxon>Agaricomycetidae</taxon>
        <taxon>Boletales</taxon>
        <taxon>Coniophorineae</taxon>
        <taxon>Hygrophoropsidaceae</taxon>
        <taxon>Hygrophoropsis</taxon>
    </lineage>
</organism>
<keyword evidence="2" id="KW-1185">Reference proteome</keyword>
<dbReference type="Proteomes" id="UP000790377">
    <property type="component" value="Unassembled WGS sequence"/>
</dbReference>
<sequence>MHRALTISEIVDEIFSYIVEPSLGLAGFGSRPGPPSVTGKTLAALAVTCRTFRDPALAVRWRRLSGLRPLIRLFPRNTWLHDTENDKDVELEFARLPSKEEWINFETYTSRIREITVGSGQFKGIIHFMATLSMKYLPHPSHHLFPKLQSLIWQSQETSQLSLVHLFLPPSLRSLHLGFQDINRLGAPTMLLLLEYQCIMLTHLSVKGLHLGGSVNLAPVLQALKSSSCQQLQSLNLGLVDESILSHLAQLPTLKDLSVQLPDSISTSIASNDGFTSLRTLSFFARNVGDVFLFLQSAQLSLKSIKIQLFENEARSTILPLSSLQQLFSSISNGLCHSSLTQIEINHWTGHRYLDITFDIAILQPLLLFSNLKHLRLDSLFAFNWNDNTLTELVNAWPRLEKLVINHVGWQRSSGINLPPL</sequence>
<dbReference type="EMBL" id="MU267750">
    <property type="protein sequence ID" value="KAH7909613.1"/>
    <property type="molecule type" value="Genomic_DNA"/>
</dbReference>
<proteinExistence type="predicted"/>
<comment type="caution">
    <text evidence="1">The sequence shown here is derived from an EMBL/GenBank/DDBJ whole genome shotgun (WGS) entry which is preliminary data.</text>
</comment>
<reference evidence="1" key="1">
    <citation type="journal article" date="2021" name="New Phytol.">
        <title>Evolutionary innovations through gain and loss of genes in the ectomycorrhizal Boletales.</title>
        <authorList>
            <person name="Wu G."/>
            <person name="Miyauchi S."/>
            <person name="Morin E."/>
            <person name="Kuo A."/>
            <person name="Drula E."/>
            <person name="Varga T."/>
            <person name="Kohler A."/>
            <person name="Feng B."/>
            <person name="Cao Y."/>
            <person name="Lipzen A."/>
            <person name="Daum C."/>
            <person name="Hundley H."/>
            <person name="Pangilinan J."/>
            <person name="Johnson J."/>
            <person name="Barry K."/>
            <person name="LaButti K."/>
            <person name="Ng V."/>
            <person name="Ahrendt S."/>
            <person name="Min B."/>
            <person name="Choi I.G."/>
            <person name="Park H."/>
            <person name="Plett J.M."/>
            <person name="Magnuson J."/>
            <person name="Spatafora J.W."/>
            <person name="Nagy L.G."/>
            <person name="Henrissat B."/>
            <person name="Grigoriev I.V."/>
            <person name="Yang Z.L."/>
            <person name="Xu J."/>
            <person name="Martin F.M."/>
        </authorList>
    </citation>
    <scope>NUCLEOTIDE SEQUENCE</scope>
    <source>
        <strain evidence="1">ATCC 28755</strain>
    </source>
</reference>